<proteinExistence type="predicted"/>
<evidence type="ECO:0000256" key="1">
    <source>
        <dbReference type="SAM" id="Phobius"/>
    </source>
</evidence>
<keyword evidence="1" id="KW-1133">Transmembrane helix</keyword>
<dbReference type="RefSeq" id="WP_019690284.1">
    <property type="nucleotide sequence ID" value="NZ_AFOY02000015.1"/>
</dbReference>
<organism evidence="2 3">
    <name type="scientific">Pseudomonas fluorescens HK44</name>
    <dbReference type="NCBI Taxonomy" id="1042209"/>
    <lineage>
        <taxon>Bacteria</taxon>
        <taxon>Pseudomonadati</taxon>
        <taxon>Pseudomonadota</taxon>
        <taxon>Gammaproteobacteria</taxon>
        <taxon>Pseudomonadales</taxon>
        <taxon>Pseudomonadaceae</taxon>
        <taxon>Pseudomonas</taxon>
    </lineage>
</organism>
<keyword evidence="1" id="KW-0812">Transmembrane</keyword>
<dbReference type="EMBL" id="AFOY02000015">
    <property type="protein sequence ID" value="EXF94112.1"/>
    <property type="molecule type" value="Genomic_DNA"/>
</dbReference>
<name>A0A010T9U2_PSEFL</name>
<evidence type="ECO:0000313" key="2">
    <source>
        <dbReference type="EMBL" id="EXF94112.1"/>
    </source>
</evidence>
<feature type="transmembrane region" description="Helical" evidence="1">
    <location>
        <begin position="20"/>
        <end position="48"/>
    </location>
</feature>
<evidence type="ECO:0000313" key="3">
    <source>
        <dbReference type="Proteomes" id="UP000022611"/>
    </source>
</evidence>
<sequence>MSVDSNSPSYRVGTKAVVIFVAKIALGLVVFAYKPWLGVLFLAAYAAYFWKEMRSEQDEEEYELEPLKLAPGKATP</sequence>
<dbReference type="HOGENOM" id="CLU_2651689_0_0_6"/>
<reference evidence="2 3" key="1">
    <citation type="journal article" date="2011" name="J. Bacteriol.">
        <title>Draft genome sequence of the polycyclic aromatic hydrocarbon-degrading, genetically engineered bioluminescent bioreporter Pseudomonas fluorescens HK44.</title>
        <authorList>
            <person name="Chauhan A."/>
            <person name="Layton A.C."/>
            <person name="Williams D.E."/>
            <person name="Smartt A.E."/>
            <person name="Ripp S."/>
            <person name="Karpinets T.V."/>
            <person name="Brown S.D."/>
            <person name="Sayler G.S."/>
        </authorList>
    </citation>
    <scope>NUCLEOTIDE SEQUENCE [LARGE SCALE GENOMIC DNA]</scope>
    <source>
        <strain evidence="2 3">HK44</strain>
    </source>
</reference>
<protein>
    <submittedName>
        <fullName evidence="2">Uncharacterized protein</fullName>
    </submittedName>
</protein>
<gene>
    <name evidence="2" type="ORF">HK44_007195</name>
</gene>
<comment type="caution">
    <text evidence="2">The sequence shown here is derived from an EMBL/GenBank/DDBJ whole genome shotgun (WGS) entry which is preliminary data.</text>
</comment>
<dbReference type="AlphaFoldDB" id="A0A010T9U2"/>
<keyword evidence="1" id="KW-0472">Membrane</keyword>
<accession>A0A010T9U2</accession>
<dbReference type="Proteomes" id="UP000022611">
    <property type="component" value="Unassembled WGS sequence"/>
</dbReference>
<dbReference type="eggNOG" id="COG0530">
    <property type="taxonomic scope" value="Bacteria"/>
</dbReference>